<dbReference type="OrthoDB" id="388616at2759"/>
<keyword evidence="2" id="KW-1133">Transmembrane helix</keyword>
<evidence type="ECO:0000256" key="1">
    <source>
        <dbReference type="SAM" id="MobiDB-lite"/>
    </source>
</evidence>
<feature type="transmembrane region" description="Helical" evidence="2">
    <location>
        <begin position="468"/>
        <end position="484"/>
    </location>
</feature>
<evidence type="ECO:0008006" key="5">
    <source>
        <dbReference type="Google" id="ProtNLM"/>
    </source>
</evidence>
<keyword evidence="2" id="KW-0472">Membrane</keyword>
<dbReference type="InterPro" id="IPR008780">
    <property type="entry name" value="Plasmodium_Vir"/>
</dbReference>
<dbReference type="EMBL" id="KQ234785">
    <property type="protein sequence ID" value="KMZ87862.1"/>
    <property type="molecule type" value="Genomic_DNA"/>
</dbReference>
<protein>
    <recommendedName>
        <fullName evidence="5">Variable surface protein Vir12</fullName>
    </recommendedName>
</protein>
<dbReference type="AlphaFoldDB" id="A0A0J9SZW3"/>
<feature type="region of interest" description="Disordered" evidence="1">
    <location>
        <begin position="228"/>
        <end position="291"/>
    </location>
</feature>
<feature type="compositionally biased region" description="Low complexity" evidence="1">
    <location>
        <begin position="348"/>
        <end position="377"/>
    </location>
</feature>
<keyword evidence="2" id="KW-0812">Transmembrane</keyword>
<evidence type="ECO:0000313" key="3">
    <source>
        <dbReference type="EMBL" id="KMZ87862.1"/>
    </source>
</evidence>
<evidence type="ECO:0000313" key="4">
    <source>
        <dbReference type="Proteomes" id="UP000053327"/>
    </source>
</evidence>
<proteinExistence type="predicted"/>
<feature type="compositionally biased region" description="Polar residues" evidence="1">
    <location>
        <begin position="378"/>
        <end position="395"/>
    </location>
</feature>
<evidence type="ECO:0000256" key="2">
    <source>
        <dbReference type="SAM" id="Phobius"/>
    </source>
</evidence>
<dbReference type="Proteomes" id="UP000053327">
    <property type="component" value="Unassembled WGS sequence"/>
</dbReference>
<feature type="region of interest" description="Disordered" evidence="1">
    <location>
        <begin position="343"/>
        <end position="428"/>
    </location>
</feature>
<gene>
    <name evidence="3" type="ORF">PVBG_05799</name>
</gene>
<accession>A0A0J9SZW3</accession>
<organism evidence="3 4">
    <name type="scientific">Plasmodium vivax (strain Brazil I)</name>
    <dbReference type="NCBI Taxonomy" id="1033975"/>
    <lineage>
        <taxon>Eukaryota</taxon>
        <taxon>Sar</taxon>
        <taxon>Alveolata</taxon>
        <taxon>Apicomplexa</taxon>
        <taxon>Aconoidasida</taxon>
        <taxon>Haemosporida</taxon>
        <taxon>Plasmodiidae</taxon>
        <taxon>Plasmodium</taxon>
        <taxon>Plasmodium (Plasmodium)</taxon>
    </lineage>
</organism>
<dbReference type="Pfam" id="PF05795">
    <property type="entry name" value="Plasmodium_Vir"/>
    <property type="match status" value="2"/>
</dbReference>
<name>A0A0J9SZW3_PLAV1</name>
<reference evidence="3 4" key="1">
    <citation type="submission" date="2011-08" db="EMBL/GenBank/DDBJ databases">
        <title>The Genome Sequence of Plasmodium vivax Brazil I.</title>
        <authorList>
            <consortium name="The Broad Institute Genome Sequencing Platform"/>
            <consortium name="The Broad Institute Genome Sequencing Center for Infectious Disease"/>
            <person name="Neafsey D."/>
            <person name="Carlton J."/>
            <person name="Barnwell J."/>
            <person name="Collins W."/>
            <person name="Escalante A."/>
            <person name="Mullikin J."/>
            <person name="Saul A."/>
            <person name="Guigo R."/>
            <person name="Camara F."/>
            <person name="Young S.K."/>
            <person name="Zeng Q."/>
            <person name="Gargeya S."/>
            <person name="Fitzgerald M."/>
            <person name="Haas B."/>
            <person name="Abouelleil A."/>
            <person name="Alvarado L."/>
            <person name="Arachchi H.M."/>
            <person name="Berlin A."/>
            <person name="Brown A."/>
            <person name="Chapman S.B."/>
            <person name="Chen Z."/>
            <person name="Dunbar C."/>
            <person name="Freedman E."/>
            <person name="Gearin G."/>
            <person name="Gellesch M."/>
            <person name="Goldberg J."/>
            <person name="Griggs A."/>
            <person name="Gujja S."/>
            <person name="Heiman D."/>
            <person name="Howarth C."/>
            <person name="Larson L."/>
            <person name="Lui A."/>
            <person name="MacDonald P.J.P."/>
            <person name="Montmayeur A."/>
            <person name="Murphy C."/>
            <person name="Neiman D."/>
            <person name="Pearson M."/>
            <person name="Priest M."/>
            <person name="Roberts A."/>
            <person name="Saif S."/>
            <person name="Shea T."/>
            <person name="Shenoy N."/>
            <person name="Sisk P."/>
            <person name="Stolte C."/>
            <person name="Sykes S."/>
            <person name="Wortman J."/>
            <person name="Nusbaum C."/>
            <person name="Birren B."/>
        </authorList>
    </citation>
    <scope>NUCLEOTIDE SEQUENCE [LARGE SCALE GENOMIC DNA]</scope>
    <source>
        <strain evidence="3 4">Brazil I</strain>
    </source>
</reference>
<sequence>MYEDFFKNPGTSAEFDKLCKGFDEKDKTNADAKKLCGELVYYLEKIREKGTKEESNEYCNYLPYWLYDEIYKLEKSSTTKIDKISFYQDLIKAGNAINGKNLKSTCTLPNLKNVDLNELKYMKLSYIYFKNLENIKKIIASKDKDNCAKYLTYLESFKSLHEKYKNAQCSGFIFWTPQGTDYFPCKDRYSLSSFISNLAKCKTGDTSDPKALPAKAAKDKVVEGQAALGGQKGSVGAAGPKASEGSTSSSSSSTTVSTSTAGGTTKTTTVSSSVSTTTTTTASSAVTTTPKATVTTAEAGTKPVTTVTQAKTTSATTTTNTVITTSTRSSSSQGGSIFSFFLGGGGSRTSQQASSSGASQISSSPSRALGRRASGSSVTTTSTPIARGSISSTGQVGQGGLTRAPAAAAVPGKSLSPQPQGSPGYGLQAVSSYNSNTGGDANIATIADVPGTSETLYDKLDSNTVKNIVMAAAVLGIIFFLFYYNRVITYYILKDKNVVLKDIIYFSFKCIVIS</sequence>
<feature type="compositionally biased region" description="Low complexity" evidence="1">
    <location>
        <begin position="246"/>
        <end position="291"/>
    </location>
</feature>